<evidence type="ECO:0000313" key="3">
    <source>
        <dbReference type="Proteomes" id="UP000218238"/>
    </source>
</evidence>
<gene>
    <name evidence="2" type="ORF">CK510_18745</name>
</gene>
<dbReference type="RefSeq" id="WP_095723147.1">
    <property type="nucleotide sequence ID" value="NZ_NTFS01000227.1"/>
</dbReference>
<evidence type="ECO:0000313" key="2">
    <source>
        <dbReference type="EMBL" id="PAX52545.1"/>
    </source>
</evidence>
<comment type="caution">
    <text evidence="2">The sequence shown here is derived from an EMBL/GenBank/DDBJ whole genome shotgun (WGS) entry which is preliminary data.</text>
</comment>
<dbReference type="Pfam" id="PF00092">
    <property type="entry name" value="VWA"/>
    <property type="match status" value="1"/>
</dbReference>
<dbReference type="EMBL" id="NTFS01000227">
    <property type="protein sequence ID" value="PAX52545.1"/>
    <property type="molecule type" value="Genomic_DNA"/>
</dbReference>
<dbReference type="PROSITE" id="PS50234">
    <property type="entry name" value="VWFA"/>
    <property type="match status" value="1"/>
</dbReference>
<name>A0A2A2TFX9_9CYAN</name>
<reference evidence="2 3" key="1">
    <citation type="submission" date="2017-08" db="EMBL/GenBank/DDBJ databases">
        <title>Draft genome sequence of filamentous cyanobacterium Calothrix elsteri CCALA 953.</title>
        <authorList>
            <person name="Gagunashvili A.N."/>
            <person name="Elster J."/>
            <person name="Andresson O.S."/>
        </authorList>
    </citation>
    <scope>NUCLEOTIDE SEQUENCE [LARGE SCALE GENOMIC DNA]</scope>
    <source>
        <strain evidence="2 3">CCALA 953</strain>
    </source>
</reference>
<accession>A0A2A2TFX9</accession>
<dbReference type="InterPro" id="IPR002035">
    <property type="entry name" value="VWF_A"/>
</dbReference>
<dbReference type="InterPro" id="IPR036465">
    <property type="entry name" value="vWFA_dom_sf"/>
</dbReference>
<keyword evidence="3" id="KW-1185">Reference proteome</keyword>
<dbReference type="SMART" id="SM00327">
    <property type="entry name" value="VWA"/>
    <property type="match status" value="1"/>
</dbReference>
<proteinExistence type="predicted"/>
<evidence type="ECO:0000259" key="1">
    <source>
        <dbReference type="PROSITE" id="PS50234"/>
    </source>
</evidence>
<feature type="domain" description="VWFA" evidence="1">
    <location>
        <begin position="22"/>
        <end position="214"/>
    </location>
</feature>
<dbReference type="AlphaFoldDB" id="A0A2A2TFX9"/>
<dbReference type="PIRSF" id="PIRSF020634">
    <property type="entry name" value="TerY_vWA"/>
    <property type="match status" value="1"/>
</dbReference>
<protein>
    <recommendedName>
        <fullName evidence="1">VWFA domain-containing protein</fullName>
    </recommendedName>
</protein>
<dbReference type="Gene3D" id="3.40.50.410">
    <property type="entry name" value="von Willebrand factor, type A domain"/>
    <property type="match status" value="1"/>
</dbReference>
<dbReference type="OrthoDB" id="9806395at2"/>
<sequence>MSDTLRLDEVVEFAENPEPRCPCVLLLDTSGSMQGMQINALNEGLLSFKEELVKNTLAARRVEVAIVTFDSNINVVQEFVTADQFNPPVLSAQGLTNMGAGIHKALDLIADRKIQYRTNGIAYYRPWVFMITDGEPQGEFEDVVEQASSRLQLDEANKRVAFFSVGVENANMTRLSQIAVRTPLKLQGLNFVEMFVWLSASMSAVSHSKVDEQVALPPIGWGTV</sequence>
<dbReference type="Proteomes" id="UP000218238">
    <property type="component" value="Unassembled WGS sequence"/>
</dbReference>
<organism evidence="2 3">
    <name type="scientific">Brunnivagina elsteri CCALA 953</name>
    <dbReference type="NCBI Taxonomy" id="987040"/>
    <lineage>
        <taxon>Bacteria</taxon>
        <taxon>Bacillati</taxon>
        <taxon>Cyanobacteriota</taxon>
        <taxon>Cyanophyceae</taxon>
        <taxon>Nostocales</taxon>
        <taxon>Calotrichaceae</taxon>
        <taxon>Brunnivagina</taxon>
    </lineage>
</organism>
<dbReference type="InterPro" id="IPR011392">
    <property type="entry name" value="Tellurite-R_TerY"/>
</dbReference>
<dbReference type="SUPFAM" id="SSF53300">
    <property type="entry name" value="vWA-like"/>
    <property type="match status" value="1"/>
</dbReference>